<reference evidence="2" key="2">
    <citation type="submission" date="2018-03" db="EMBL/GenBank/DDBJ databases">
        <authorList>
            <person name="Keele B.F."/>
        </authorList>
    </citation>
    <scope>NUCLEOTIDE SEQUENCE</scope>
    <source>
        <strain evidence="2">SNUC 2204</strain>
    </source>
</reference>
<dbReference type="EMBL" id="PZFK01000009">
    <property type="protein sequence ID" value="PTI29951.1"/>
    <property type="molecule type" value="Genomic_DNA"/>
</dbReference>
<keyword evidence="1" id="KW-0812">Transmembrane</keyword>
<dbReference type="EMBL" id="CP069486">
    <property type="protein sequence ID" value="QRO84338.1"/>
    <property type="molecule type" value="Genomic_DNA"/>
</dbReference>
<reference evidence="3 5" key="3">
    <citation type="submission" date="2021-02" db="EMBL/GenBank/DDBJ databases">
        <title>FDA dAtabase for Regulatory Grade micrObial Sequences (FDA-ARGOS): Supporting development and validation of Infectious Disease Dx tests.</title>
        <authorList>
            <person name="Sproer C."/>
            <person name="Gronow S."/>
            <person name="Severitt S."/>
            <person name="Schroder I."/>
            <person name="Tallon L."/>
            <person name="Sadzewicz L."/>
            <person name="Zhao X."/>
            <person name="Boylan J."/>
            <person name="Ott S."/>
            <person name="Bowen H."/>
            <person name="Vavikolanu K."/>
            <person name="Mehta A."/>
            <person name="Aluvathingal J."/>
            <person name="Nadendla S."/>
            <person name="Lowell S."/>
            <person name="Myers T."/>
            <person name="Yan Y."/>
            <person name="Sichtig H."/>
        </authorList>
    </citation>
    <scope>NUCLEOTIDE SEQUENCE [LARGE SCALE GENOMIC DNA]</scope>
    <source>
        <strain evidence="3 5">FDAARGOS_1207</strain>
    </source>
</reference>
<name>A0A2T4PU80_9STAP</name>
<dbReference type="AlphaFoldDB" id="A0A2T4PU80"/>
<proteinExistence type="predicted"/>
<evidence type="ECO:0000313" key="4">
    <source>
        <dbReference type="Proteomes" id="UP000241209"/>
    </source>
</evidence>
<keyword evidence="5" id="KW-1185">Reference proteome</keyword>
<dbReference type="RefSeq" id="WP_016912136.1">
    <property type="nucleotide sequence ID" value="NZ_BMDF01000006.1"/>
</dbReference>
<dbReference type="Proteomes" id="UP000241209">
    <property type="component" value="Unassembled WGS sequence"/>
</dbReference>
<evidence type="ECO:0000256" key="1">
    <source>
        <dbReference type="SAM" id="Phobius"/>
    </source>
</evidence>
<keyword evidence="1" id="KW-1133">Transmembrane helix</keyword>
<organism evidence="2 4">
    <name type="scientific">Mammaliicoccus vitulinus</name>
    <dbReference type="NCBI Taxonomy" id="71237"/>
    <lineage>
        <taxon>Bacteria</taxon>
        <taxon>Bacillati</taxon>
        <taxon>Bacillota</taxon>
        <taxon>Bacilli</taxon>
        <taxon>Bacillales</taxon>
        <taxon>Staphylococcaceae</taxon>
        <taxon>Mammaliicoccus</taxon>
    </lineage>
</organism>
<evidence type="ECO:0000313" key="3">
    <source>
        <dbReference type="EMBL" id="QRO84338.1"/>
    </source>
</evidence>
<evidence type="ECO:0000313" key="2">
    <source>
        <dbReference type="EMBL" id="PTI29951.1"/>
    </source>
</evidence>
<evidence type="ECO:0000313" key="5">
    <source>
        <dbReference type="Proteomes" id="UP000627155"/>
    </source>
</evidence>
<dbReference type="GeneID" id="64116895"/>
<keyword evidence="1" id="KW-0472">Membrane</keyword>
<feature type="transmembrane region" description="Helical" evidence="1">
    <location>
        <begin position="30"/>
        <end position="46"/>
    </location>
</feature>
<dbReference type="Proteomes" id="UP000627155">
    <property type="component" value="Chromosome"/>
</dbReference>
<reference evidence="2 4" key="1">
    <citation type="journal article" date="2016" name="Front. Microbiol.">
        <title>Comprehensive Phylogenetic Analysis of Bovine Non-aureus Staphylococci Species Based on Whole-Genome Sequencing.</title>
        <authorList>
            <person name="Naushad S."/>
            <person name="Barkema H.W."/>
            <person name="Luby C."/>
            <person name="Condas L.A."/>
            <person name="Nobrega D.B."/>
            <person name="Carson D.A."/>
            <person name="De Buck J."/>
        </authorList>
    </citation>
    <scope>NUCLEOTIDE SEQUENCE [LARGE SCALE GENOMIC DNA]</scope>
    <source>
        <strain evidence="2 4">SNUC 2204</strain>
    </source>
</reference>
<accession>A0A2T4PU80</accession>
<dbReference type="OrthoDB" id="2418269at2"/>
<gene>
    <name evidence="2" type="ORF">BU072_05760</name>
    <name evidence="3" type="ORF">I6J37_08930</name>
</gene>
<protein>
    <submittedName>
        <fullName evidence="2">Uncharacterized protein</fullName>
    </submittedName>
</protein>
<sequence>MKFKFSIIAITVLLTILFIKSSIDTGTFDVIKLIGIVAIAILLFWADKKLERPVNKASLKRDLKKEFHHKE</sequence>